<feature type="domain" description="Homeobox" evidence="8">
    <location>
        <begin position="93"/>
        <end position="153"/>
    </location>
</feature>
<dbReference type="Proteomes" id="UP001168821">
    <property type="component" value="Unassembled WGS sequence"/>
</dbReference>
<dbReference type="SMART" id="SM00389">
    <property type="entry name" value="HOX"/>
    <property type="match status" value="1"/>
</dbReference>
<dbReference type="GO" id="GO:0005634">
    <property type="term" value="C:nucleus"/>
    <property type="evidence" value="ECO:0007669"/>
    <property type="project" value="UniProtKB-SubCell"/>
</dbReference>
<evidence type="ECO:0000256" key="6">
    <source>
        <dbReference type="RuleBase" id="RU000682"/>
    </source>
</evidence>
<feature type="DNA-binding region" description="Homeobox" evidence="5">
    <location>
        <begin position="95"/>
        <end position="154"/>
    </location>
</feature>
<comment type="caution">
    <text evidence="9">The sequence shown here is derived from an EMBL/GenBank/DDBJ whole genome shotgun (WGS) entry which is preliminary data.</text>
</comment>
<reference evidence="9" key="1">
    <citation type="journal article" date="2023" name="G3 (Bethesda)">
        <title>Whole genome assemblies of Zophobas morio and Tenebrio molitor.</title>
        <authorList>
            <person name="Kaur S."/>
            <person name="Stinson S.A."/>
            <person name="diCenzo G.C."/>
        </authorList>
    </citation>
    <scope>NUCLEOTIDE SEQUENCE</scope>
    <source>
        <strain evidence="9">QUZm001</strain>
    </source>
</reference>
<accession>A0AA38LZP0</accession>
<dbReference type="InterPro" id="IPR009057">
    <property type="entry name" value="Homeodomain-like_sf"/>
</dbReference>
<feature type="compositionally biased region" description="Polar residues" evidence="7">
    <location>
        <begin position="7"/>
        <end position="32"/>
    </location>
</feature>
<dbReference type="CDD" id="cd00086">
    <property type="entry name" value="homeodomain"/>
    <property type="match status" value="1"/>
</dbReference>
<dbReference type="EMBL" id="JALNTZ010003678">
    <property type="protein sequence ID" value="KAJ3616276.1"/>
    <property type="molecule type" value="Genomic_DNA"/>
</dbReference>
<evidence type="ECO:0000256" key="7">
    <source>
        <dbReference type="SAM" id="MobiDB-lite"/>
    </source>
</evidence>
<feature type="compositionally biased region" description="Basic and acidic residues" evidence="7">
    <location>
        <begin position="156"/>
        <end position="171"/>
    </location>
</feature>
<keyword evidence="3 5" id="KW-0371">Homeobox</keyword>
<evidence type="ECO:0000256" key="1">
    <source>
        <dbReference type="ARBA" id="ARBA00004123"/>
    </source>
</evidence>
<evidence type="ECO:0000313" key="9">
    <source>
        <dbReference type="EMBL" id="KAJ3616276.1"/>
    </source>
</evidence>
<evidence type="ECO:0000256" key="4">
    <source>
        <dbReference type="ARBA" id="ARBA00023242"/>
    </source>
</evidence>
<keyword evidence="10" id="KW-1185">Reference proteome</keyword>
<evidence type="ECO:0000256" key="5">
    <source>
        <dbReference type="PROSITE-ProRule" id="PRU00108"/>
    </source>
</evidence>
<feature type="region of interest" description="Disordered" evidence="7">
    <location>
        <begin position="148"/>
        <end position="171"/>
    </location>
</feature>
<protein>
    <recommendedName>
        <fullName evidence="8">Homeobox domain-containing protein</fullName>
    </recommendedName>
</protein>
<sequence length="521" mass="60205">MKKDSFLQKNLVPNKSSVQGNKIKTNSQESTKNVSKFKDSTYMQMIAQTLTFTIHLQKTSQKTKISDINNLKKFGEQIVLDFNNNNSTLFKKQNNRRKRTRIDSSHINLLKKAFDENPIPDLSKRKDLSYATGLSQRVVQVWFQNRRANRKHAKKKETNAKEKKTDHDKLKEARSQENYIFSKSNCNLTSFFTEKNIVSYRNKAERSTQILSTSFSGTPGDNVLMNDELVPQCGKPLMSLRTNDAETININLNHQSKEWHKFEQMHSVTTYCNLYTGIQHSSEEDKENFKIGSSNNDFLKFSSAESSGSDKVNYKTLTSLNNRCISQHKLKLVNNYCYPISIHNEYAYPCVNTKSHEKVLSDYVKHHDTENESSSGRMSSYNLYNENLRVAFDGSLNTKVFSQIEEGYIPFIENHKTNSFNRQTNFVANNFLSKNINGQHPQRSAKDLCLNTINTFHKDTDIASYYNLSSNKAYFIDSIMEKKYCESKNEGTESDIFDLSSYFFLEANCLSREHNEPDMII</sequence>
<gene>
    <name evidence="9" type="ORF">Zmor_011958</name>
</gene>
<dbReference type="InterPro" id="IPR001356">
    <property type="entry name" value="HD"/>
</dbReference>
<evidence type="ECO:0000256" key="2">
    <source>
        <dbReference type="ARBA" id="ARBA00023125"/>
    </source>
</evidence>
<dbReference type="GO" id="GO:0000981">
    <property type="term" value="F:DNA-binding transcription factor activity, RNA polymerase II-specific"/>
    <property type="evidence" value="ECO:0007669"/>
    <property type="project" value="InterPro"/>
</dbReference>
<dbReference type="SUPFAM" id="SSF46689">
    <property type="entry name" value="Homeodomain-like"/>
    <property type="match status" value="1"/>
</dbReference>
<dbReference type="GO" id="GO:0000977">
    <property type="term" value="F:RNA polymerase II transcription regulatory region sequence-specific DNA binding"/>
    <property type="evidence" value="ECO:0007669"/>
    <property type="project" value="TreeGrafter"/>
</dbReference>
<keyword evidence="4 5" id="KW-0539">Nucleus</keyword>
<dbReference type="PROSITE" id="PS50071">
    <property type="entry name" value="HOMEOBOX_2"/>
    <property type="match status" value="1"/>
</dbReference>
<dbReference type="PROSITE" id="PS00027">
    <property type="entry name" value="HOMEOBOX_1"/>
    <property type="match status" value="1"/>
</dbReference>
<dbReference type="PANTHER" id="PTHR46123:SF4">
    <property type="entry name" value="MIX-TYPE HOMEOBOX GENE 1-RELATED"/>
    <property type="match status" value="1"/>
</dbReference>
<evidence type="ECO:0000256" key="3">
    <source>
        <dbReference type="ARBA" id="ARBA00023155"/>
    </source>
</evidence>
<dbReference type="Gene3D" id="1.10.10.60">
    <property type="entry name" value="Homeodomain-like"/>
    <property type="match status" value="1"/>
</dbReference>
<comment type="subcellular location">
    <subcellularLocation>
        <location evidence="1 5 6">Nucleus</location>
    </subcellularLocation>
</comment>
<feature type="region of interest" description="Disordered" evidence="7">
    <location>
        <begin position="1"/>
        <end position="32"/>
    </location>
</feature>
<dbReference type="InterPro" id="IPR017970">
    <property type="entry name" value="Homeobox_CS"/>
</dbReference>
<keyword evidence="2 5" id="KW-0238">DNA-binding</keyword>
<organism evidence="9 10">
    <name type="scientific">Zophobas morio</name>
    <dbReference type="NCBI Taxonomy" id="2755281"/>
    <lineage>
        <taxon>Eukaryota</taxon>
        <taxon>Metazoa</taxon>
        <taxon>Ecdysozoa</taxon>
        <taxon>Arthropoda</taxon>
        <taxon>Hexapoda</taxon>
        <taxon>Insecta</taxon>
        <taxon>Pterygota</taxon>
        <taxon>Neoptera</taxon>
        <taxon>Endopterygota</taxon>
        <taxon>Coleoptera</taxon>
        <taxon>Polyphaga</taxon>
        <taxon>Cucujiformia</taxon>
        <taxon>Tenebrionidae</taxon>
        <taxon>Zophobas</taxon>
    </lineage>
</organism>
<evidence type="ECO:0000259" key="8">
    <source>
        <dbReference type="PROSITE" id="PS50071"/>
    </source>
</evidence>
<evidence type="ECO:0000313" key="10">
    <source>
        <dbReference type="Proteomes" id="UP001168821"/>
    </source>
</evidence>
<dbReference type="AlphaFoldDB" id="A0AA38LZP0"/>
<dbReference type="InterPro" id="IPR051306">
    <property type="entry name" value="Homeobox_regulator"/>
</dbReference>
<name>A0AA38LZP0_9CUCU</name>
<dbReference type="Pfam" id="PF00046">
    <property type="entry name" value="Homeodomain"/>
    <property type="match status" value="1"/>
</dbReference>
<proteinExistence type="predicted"/>
<dbReference type="PANTHER" id="PTHR46123">
    <property type="entry name" value="MIX-TYPE HOMEOBOX GENE 1-RELATED"/>
    <property type="match status" value="1"/>
</dbReference>